<sequence length="143" mass="16349">MDLQTLSDKIEINEVLTRYARSCDSKDWDLFRTLFTPDAFLDYSSVTSAVGSRDEVAAWLEAGLGKVPWTQHFISNVEIDLDGDRAKVRAMFYNPMLLPGMTELSYCGGYYHHDMVRTPQGWKSERLVEENLWFVNHPGAPTP</sequence>
<reference evidence="3" key="1">
    <citation type="submission" date="2016-07" db="EMBL/GenBank/DDBJ databases">
        <title>Frankia sp. NRRL B-16219 Genome sequencing.</title>
        <authorList>
            <person name="Ghodhbane-Gtari F."/>
            <person name="Swanson E."/>
            <person name="Gueddou A."/>
            <person name="Louati M."/>
            <person name="Nouioui I."/>
            <person name="Hezbri K."/>
            <person name="Abebe-Akele F."/>
            <person name="Simpson S."/>
            <person name="Morris K."/>
            <person name="Thomas K."/>
            <person name="Gtari M."/>
            <person name="Tisa L.S."/>
        </authorList>
    </citation>
    <scope>NUCLEOTIDE SEQUENCE [LARGE SCALE GENOMIC DNA]</scope>
    <source>
        <strain evidence="3">NRRL B-16219</strain>
    </source>
</reference>
<dbReference type="CDD" id="cd00531">
    <property type="entry name" value="NTF2_like"/>
    <property type="match status" value="1"/>
</dbReference>
<evidence type="ECO:0000259" key="1">
    <source>
        <dbReference type="Pfam" id="PF13577"/>
    </source>
</evidence>
<keyword evidence="3" id="KW-1185">Reference proteome</keyword>
<name>A0A1S1PH55_9ACTN</name>
<dbReference type="EMBL" id="MAXA01000249">
    <property type="protein sequence ID" value="OHV22203.1"/>
    <property type="molecule type" value="Genomic_DNA"/>
</dbReference>
<evidence type="ECO:0000313" key="2">
    <source>
        <dbReference type="EMBL" id="OHV22203.1"/>
    </source>
</evidence>
<accession>A0A1S1PH55</accession>
<feature type="domain" description="SnoaL-like" evidence="1">
    <location>
        <begin position="4"/>
        <end position="126"/>
    </location>
</feature>
<dbReference type="AlphaFoldDB" id="A0A1S1PH55"/>
<dbReference type="OrthoDB" id="981191at2"/>
<organism evidence="2 3">
    <name type="scientific">Parafrankia soli</name>
    <dbReference type="NCBI Taxonomy" id="2599596"/>
    <lineage>
        <taxon>Bacteria</taxon>
        <taxon>Bacillati</taxon>
        <taxon>Actinomycetota</taxon>
        <taxon>Actinomycetes</taxon>
        <taxon>Frankiales</taxon>
        <taxon>Frankiaceae</taxon>
        <taxon>Parafrankia</taxon>
    </lineage>
</organism>
<gene>
    <name evidence="2" type="ORF">BBK14_25875</name>
</gene>
<dbReference type="Proteomes" id="UP000179769">
    <property type="component" value="Unassembled WGS sequence"/>
</dbReference>
<dbReference type="Pfam" id="PF13577">
    <property type="entry name" value="SnoaL_4"/>
    <property type="match status" value="1"/>
</dbReference>
<evidence type="ECO:0000313" key="3">
    <source>
        <dbReference type="Proteomes" id="UP000179769"/>
    </source>
</evidence>
<dbReference type="InterPro" id="IPR032710">
    <property type="entry name" value="NTF2-like_dom_sf"/>
</dbReference>
<dbReference type="InterPro" id="IPR037401">
    <property type="entry name" value="SnoaL-like"/>
</dbReference>
<dbReference type="RefSeq" id="WP_071066243.1">
    <property type="nucleotide sequence ID" value="NZ_MAXA01000249.1"/>
</dbReference>
<dbReference type="SUPFAM" id="SSF54427">
    <property type="entry name" value="NTF2-like"/>
    <property type="match status" value="1"/>
</dbReference>
<dbReference type="Gene3D" id="3.10.450.50">
    <property type="match status" value="1"/>
</dbReference>
<comment type="caution">
    <text evidence="2">The sequence shown here is derived from an EMBL/GenBank/DDBJ whole genome shotgun (WGS) entry which is preliminary data.</text>
</comment>
<proteinExistence type="predicted"/>
<protein>
    <recommendedName>
        <fullName evidence="1">SnoaL-like domain-containing protein</fullName>
    </recommendedName>
</protein>